<keyword evidence="9" id="KW-0539">Nucleus</keyword>
<comment type="caution">
    <text evidence="11">The sequence shown here is derived from an EMBL/GenBank/DDBJ whole genome shotgun (WGS) entry which is preliminary data.</text>
</comment>
<comment type="similarity">
    <text evidence="4">Belongs to the YAE1 family.</text>
</comment>
<dbReference type="AlphaFoldDB" id="A0A420IMB3"/>
<feature type="domain" description="Essential protein Yae1 N-terminal" evidence="10">
    <location>
        <begin position="56"/>
        <end position="94"/>
    </location>
</feature>
<dbReference type="GO" id="GO:0005634">
    <property type="term" value="C:nucleus"/>
    <property type="evidence" value="ECO:0007669"/>
    <property type="project" value="UniProtKB-SubCell"/>
</dbReference>
<evidence type="ECO:0000256" key="7">
    <source>
        <dbReference type="ARBA" id="ARBA00018400"/>
    </source>
</evidence>
<dbReference type="InterPro" id="IPR038881">
    <property type="entry name" value="Yae1-like"/>
</dbReference>
<dbReference type="GO" id="GO:0005737">
    <property type="term" value="C:cytoplasm"/>
    <property type="evidence" value="ECO:0007669"/>
    <property type="project" value="UniProtKB-SubCell"/>
</dbReference>
<evidence type="ECO:0000256" key="1">
    <source>
        <dbReference type="ARBA" id="ARBA00003836"/>
    </source>
</evidence>
<comment type="subcellular location">
    <subcellularLocation>
        <location evidence="3">Cytoplasm</location>
    </subcellularLocation>
    <subcellularLocation>
        <location evidence="2">Nucleus</location>
    </subcellularLocation>
</comment>
<dbReference type="PANTHER" id="PTHR18829">
    <property type="entry name" value="PROTEIN YAE1 HOMOLOG"/>
    <property type="match status" value="1"/>
</dbReference>
<protein>
    <recommendedName>
        <fullName evidence="7">Protein YAE1</fullName>
    </recommendedName>
    <alternativeName>
        <fullName evidence="6">Protein yae1</fullName>
    </alternativeName>
</protein>
<evidence type="ECO:0000256" key="8">
    <source>
        <dbReference type="ARBA" id="ARBA00022490"/>
    </source>
</evidence>
<evidence type="ECO:0000259" key="10">
    <source>
        <dbReference type="Pfam" id="PF09811"/>
    </source>
</evidence>
<comment type="subunit">
    <text evidence="5">May form a complex with LTO1.</text>
</comment>
<evidence type="ECO:0000313" key="12">
    <source>
        <dbReference type="Proteomes" id="UP000285326"/>
    </source>
</evidence>
<evidence type="ECO:0000313" key="11">
    <source>
        <dbReference type="EMBL" id="RKF75647.1"/>
    </source>
</evidence>
<evidence type="ECO:0000256" key="2">
    <source>
        <dbReference type="ARBA" id="ARBA00004123"/>
    </source>
</evidence>
<reference evidence="11 12" key="1">
    <citation type="journal article" date="2018" name="BMC Genomics">
        <title>Comparative genome analyses reveal sequence features reflecting distinct modes of host-adaptation between dicot and monocot powdery mildew.</title>
        <authorList>
            <person name="Wu Y."/>
            <person name="Ma X."/>
            <person name="Pan Z."/>
            <person name="Kale S.D."/>
            <person name="Song Y."/>
            <person name="King H."/>
            <person name="Zhang Q."/>
            <person name="Presley C."/>
            <person name="Deng X."/>
            <person name="Wei C.I."/>
            <person name="Xiao S."/>
        </authorList>
    </citation>
    <scope>NUCLEOTIDE SEQUENCE [LARGE SCALE GENOMIC DNA]</scope>
    <source>
        <strain evidence="11">UMSG1</strain>
    </source>
</reference>
<gene>
    <name evidence="11" type="ORF">GcM1_232034</name>
</gene>
<keyword evidence="8" id="KW-0963">Cytoplasm</keyword>
<dbReference type="PANTHER" id="PTHR18829:SF0">
    <property type="entry name" value="PROTEIN YAE1 HOMOLOG"/>
    <property type="match status" value="1"/>
</dbReference>
<accession>A0A420IMB3</accession>
<evidence type="ECO:0000256" key="6">
    <source>
        <dbReference type="ARBA" id="ARBA00017286"/>
    </source>
</evidence>
<sequence>MDGPILAYDTTTQSSMVNSDDDDLRDVFCSSLGFTSLGNDECSDLPRLKSMHETAGYRDGISKGKEDCVQRGFDEGFGLGAIIGLRVGMILGLLEGVSNGAQVANREAKRAKQMWQAAENELSTRNIFGIEWWSEHGVWLYEVQGDIESEEVTFIHVAKAHPLLKKWEKIVQDEVQKWQIDLKIFDGDQSAINMHIPTDQTAKRGRKGWDMRNTRAADDMEPIKDNLSW</sequence>
<evidence type="ECO:0000256" key="4">
    <source>
        <dbReference type="ARBA" id="ARBA00007096"/>
    </source>
</evidence>
<dbReference type="InterPro" id="IPR019191">
    <property type="entry name" value="Essential_protein_Yae1_N"/>
</dbReference>
<evidence type="ECO:0000256" key="5">
    <source>
        <dbReference type="ARBA" id="ARBA00011427"/>
    </source>
</evidence>
<evidence type="ECO:0000256" key="9">
    <source>
        <dbReference type="ARBA" id="ARBA00023242"/>
    </source>
</evidence>
<evidence type="ECO:0000256" key="3">
    <source>
        <dbReference type="ARBA" id="ARBA00004496"/>
    </source>
</evidence>
<comment type="function">
    <text evidence="1">The complex LTO1:YAE1 may function as a target specific adapter that probably recruits apo-RPLI1 to the cytosolic iron-sulfur protein assembly (CIA) complex machinery. May be required for biogenesis of the large ribosomal subunit and initiation of translation.</text>
</comment>
<dbReference type="Proteomes" id="UP000285326">
    <property type="component" value="Unassembled WGS sequence"/>
</dbReference>
<dbReference type="EMBL" id="MCBS01023260">
    <property type="protein sequence ID" value="RKF75647.1"/>
    <property type="molecule type" value="Genomic_DNA"/>
</dbReference>
<organism evidence="11 12">
    <name type="scientific">Golovinomyces cichoracearum</name>
    <dbReference type="NCBI Taxonomy" id="62708"/>
    <lineage>
        <taxon>Eukaryota</taxon>
        <taxon>Fungi</taxon>
        <taxon>Dikarya</taxon>
        <taxon>Ascomycota</taxon>
        <taxon>Pezizomycotina</taxon>
        <taxon>Leotiomycetes</taxon>
        <taxon>Erysiphales</taxon>
        <taxon>Erysiphaceae</taxon>
        <taxon>Golovinomyces</taxon>
    </lineage>
</organism>
<name>A0A420IMB3_9PEZI</name>
<proteinExistence type="inferred from homology"/>
<dbReference type="Pfam" id="PF09811">
    <property type="entry name" value="Yae1_N"/>
    <property type="match status" value="1"/>
</dbReference>